<evidence type="ECO:0000313" key="5">
    <source>
        <dbReference type="Proteomes" id="UP000619479"/>
    </source>
</evidence>
<dbReference type="NCBIfam" id="TIGR00976">
    <property type="entry name" value="CocE_NonD"/>
    <property type="match status" value="1"/>
</dbReference>
<sequence>MDKASRRPRPADALVSRFLGLPPASHGYTSEQVRTPMRDGVRLLGDHLAPGTATPKGTVLIRTPYGRSLPNPVMNGTVFAARGYHVLLQSVRGTFGSEGVFRPMSQEAEDGQDTVAWLREQPWFDGNLATLGASYLAWSQWALLQDPPPELRTAVLYVGPHDFREAVFGTGAFTLGDFLGWSYQIAHQEDGLAGRLFSMVTAKRRLRPAQEGLPLADAAEPVLLGRAPWYREWLEHPDGDDPWWTPYRAGAALARLDIPVLLIGGWQDLFLDQTMAQYEALRARGADVALTIGPWTHLQAGMQGAGVLTRESVAWLDQHLTNGPAARKSPVRAYRTGERAWHELPAWPPPADPATFHLRAGRRLTTTAPDGPEGVAEFVHDPADPTPSVGGRTLTGSMGVRDNRALEARRDVLTFTTDPLPTAVDVIGRPELTLTVAVDNPYADVFVRLCDVDPRGRSRNFADQYLRLDASVPAGEPQRLTLTLDPCFHRLLAGNRLRLLIAGGAFPRFDRNRGPDGAGLAAARHTVDIAGSALTLPVAAAPPSTIR</sequence>
<gene>
    <name evidence="4" type="ORF">Acy02nite_59000</name>
</gene>
<evidence type="ECO:0000256" key="2">
    <source>
        <dbReference type="SAM" id="MobiDB-lite"/>
    </source>
</evidence>
<dbReference type="Pfam" id="PF02129">
    <property type="entry name" value="Peptidase_S15"/>
    <property type="match status" value="1"/>
</dbReference>
<organism evidence="4 5">
    <name type="scientific">Actinoplanes cyaneus</name>
    <dbReference type="NCBI Taxonomy" id="52696"/>
    <lineage>
        <taxon>Bacteria</taxon>
        <taxon>Bacillati</taxon>
        <taxon>Actinomycetota</taxon>
        <taxon>Actinomycetes</taxon>
        <taxon>Micromonosporales</taxon>
        <taxon>Micromonosporaceae</taxon>
        <taxon>Actinoplanes</taxon>
    </lineage>
</organism>
<dbReference type="InterPro" id="IPR008979">
    <property type="entry name" value="Galactose-bd-like_sf"/>
</dbReference>
<dbReference type="Gene3D" id="2.60.120.260">
    <property type="entry name" value="Galactose-binding domain-like"/>
    <property type="match status" value="1"/>
</dbReference>
<proteinExistence type="predicted"/>
<evidence type="ECO:0000256" key="1">
    <source>
        <dbReference type="ARBA" id="ARBA00022801"/>
    </source>
</evidence>
<evidence type="ECO:0000313" key="4">
    <source>
        <dbReference type="EMBL" id="GID68019.1"/>
    </source>
</evidence>
<keyword evidence="5" id="KW-1185">Reference proteome</keyword>
<feature type="domain" description="Xaa-Pro dipeptidyl-peptidase C-terminal" evidence="3">
    <location>
        <begin position="313"/>
        <end position="544"/>
    </location>
</feature>
<name>A0A919ILQ4_9ACTN</name>
<dbReference type="InterPro" id="IPR013736">
    <property type="entry name" value="Xaa-Pro_dipept_C"/>
</dbReference>
<keyword evidence="1 4" id="KW-0378">Hydrolase</keyword>
<dbReference type="Pfam" id="PF08530">
    <property type="entry name" value="PepX_C"/>
    <property type="match status" value="1"/>
</dbReference>
<reference evidence="4" key="1">
    <citation type="submission" date="2021-01" db="EMBL/GenBank/DDBJ databases">
        <title>Whole genome shotgun sequence of Actinoplanes cyaneus NBRC 14990.</title>
        <authorList>
            <person name="Komaki H."/>
            <person name="Tamura T."/>
        </authorList>
    </citation>
    <scope>NUCLEOTIDE SEQUENCE</scope>
    <source>
        <strain evidence="4">NBRC 14990</strain>
    </source>
</reference>
<dbReference type="Gene3D" id="1.10.3020.10">
    <property type="entry name" value="alpha-amino acid ester hydrolase ( Helical cap domain)"/>
    <property type="match status" value="1"/>
</dbReference>
<dbReference type="InterPro" id="IPR005674">
    <property type="entry name" value="CocE/Ser_esterase"/>
</dbReference>
<dbReference type="InterPro" id="IPR000383">
    <property type="entry name" value="Xaa-Pro-like_dom"/>
</dbReference>
<dbReference type="RefSeq" id="WP_239175326.1">
    <property type="nucleotide sequence ID" value="NZ_BAAAUC010000037.1"/>
</dbReference>
<evidence type="ECO:0000259" key="3">
    <source>
        <dbReference type="SMART" id="SM00939"/>
    </source>
</evidence>
<dbReference type="Proteomes" id="UP000619479">
    <property type="component" value="Unassembled WGS sequence"/>
</dbReference>
<dbReference type="SUPFAM" id="SSF49785">
    <property type="entry name" value="Galactose-binding domain-like"/>
    <property type="match status" value="1"/>
</dbReference>
<dbReference type="AlphaFoldDB" id="A0A919ILQ4"/>
<dbReference type="Gene3D" id="3.40.50.1820">
    <property type="entry name" value="alpha/beta hydrolase"/>
    <property type="match status" value="1"/>
</dbReference>
<dbReference type="SUPFAM" id="SSF53474">
    <property type="entry name" value="alpha/beta-Hydrolases"/>
    <property type="match status" value="1"/>
</dbReference>
<dbReference type="EMBL" id="BOMH01000043">
    <property type="protein sequence ID" value="GID68019.1"/>
    <property type="molecule type" value="Genomic_DNA"/>
</dbReference>
<comment type="caution">
    <text evidence="4">The sequence shown here is derived from an EMBL/GenBank/DDBJ whole genome shotgun (WGS) entry which is preliminary data.</text>
</comment>
<protein>
    <submittedName>
        <fullName evidence="4">Hydrolase</fullName>
    </submittedName>
</protein>
<accession>A0A919ILQ4</accession>
<dbReference type="SMART" id="SM00939">
    <property type="entry name" value="PepX_C"/>
    <property type="match status" value="1"/>
</dbReference>
<dbReference type="GO" id="GO:0008239">
    <property type="term" value="F:dipeptidyl-peptidase activity"/>
    <property type="evidence" value="ECO:0007669"/>
    <property type="project" value="InterPro"/>
</dbReference>
<feature type="region of interest" description="Disordered" evidence="2">
    <location>
        <begin position="377"/>
        <end position="397"/>
    </location>
</feature>
<dbReference type="InterPro" id="IPR029058">
    <property type="entry name" value="AB_hydrolase_fold"/>
</dbReference>